<keyword evidence="8 14" id="KW-0106">Calcium</keyword>
<dbReference type="Gene3D" id="2.110.10.10">
    <property type="entry name" value="Hemopexin-like domain"/>
    <property type="match status" value="1"/>
</dbReference>
<feature type="repeat" description="Hemopexin" evidence="15">
    <location>
        <begin position="320"/>
        <end position="364"/>
    </location>
</feature>
<dbReference type="SUPFAM" id="SSF47090">
    <property type="entry name" value="PGBD-like"/>
    <property type="match status" value="1"/>
</dbReference>
<feature type="binding site" evidence="13">
    <location>
        <position position="227"/>
    </location>
    <ligand>
        <name>Zn(2+)</name>
        <dbReference type="ChEBI" id="CHEBI:29105"/>
        <label>2</label>
        <note>catalytic</note>
    </ligand>
</feature>
<keyword evidence="19" id="KW-1185">Reference proteome</keyword>
<feature type="binding site" evidence="14">
    <location>
        <position position="157"/>
    </location>
    <ligand>
        <name>Ca(2+)</name>
        <dbReference type="ChEBI" id="CHEBI:29108"/>
        <label>2</label>
    </ligand>
</feature>
<organism evidence="19 20">
    <name type="scientific">Parascaris univalens</name>
    <name type="common">Nematode worm</name>
    <dbReference type="NCBI Taxonomy" id="6257"/>
    <lineage>
        <taxon>Eukaryota</taxon>
        <taxon>Metazoa</taxon>
        <taxon>Ecdysozoa</taxon>
        <taxon>Nematoda</taxon>
        <taxon>Chromadorea</taxon>
        <taxon>Rhabditida</taxon>
        <taxon>Spirurina</taxon>
        <taxon>Ascaridomorpha</taxon>
        <taxon>Ascaridoidea</taxon>
        <taxon>Ascarididae</taxon>
        <taxon>Parascaris</taxon>
    </lineage>
</organism>
<dbReference type="Gene3D" id="3.40.390.10">
    <property type="entry name" value="Collagenase (Catalytic Domain)"/>
    <property type="match status" value="1"/>
</dbReference>
<dbReference type="CDD" id="cd00094">
    <property type="entry name" value="HX"/>
    <property type="match status" value="1"/>
</dbReference>
<keyword evidence="11" id="KW-1015">Disulfide bond</keyword>
<dbReference type="InterPro" id="IPR036365">
    <property type="entry name" value="PGBD-like_sf"/>
</dbReference>
<dbReference type="InterPro" id="IPR002477">
    <property type="entry name" value="Peptidoglycan-bd-like"/>
</dbReference>
<keyword evidence="7 13" id="KW-0862">Zinc</keyword>
<feature type="binding site" evidence="14">
    <location>
        <position position="195"/>
    </location>
    <ligand>
        <name>Zn(2+)</name>
        <dbReference type="ChEBI" id="CHEBI:29105"/>
        <label>1</label>
    </ligand>
</feature>
<dbReference type="SUPFAM" id="SSF55486">
    <property type="entry name" value="Metalloproteases ('zincins'), catalytic domain"/>
    <property type="match status" value="1"/>
</dbReference>
<feature type="binding site" evidence="14">
    <location>
        <position position="324"/>
    </location>
    <ligand>
        <name>Ca(2+)</name>
        <dbReference type="ChEBI" id="CHEBI:29108"/>
        <label>4</label>
    </ligand>
</feature>
<name>A0A915CKU6_PARUN</name>
<feature type="binding site" evidence="14">
    <location>
        <position position="175"/>
    </location>
    <ligand>
        <name>Ca(2+)</name>
        <dbReference type="ChEBI" id="CHEBI:29108"/>
        <label>3</label>
    </ligand>
</feature>
<dbReference type="GO" id="GO:0030198">
    <property type="term" value="P:extracellular matrix organization"/>
    <property type="evidence" value="ECO:0007669"/>
    <property type="project" value="TreeGrafter"/>
</dbReference>
<dbReference type="InterPro" id="IPR036375">
    <property type="entry name" value="Hemopexin-like_dom_sf"/>
</dbReference>
<keyword evidence="3 13" id="KW-0479">Metal-binding</keyword>
<feature type="binding site" evidence="13">
    <location>
        <position position="233"/>
    </location>
    <ligand>
        <name>Zn(2+)</name>
        <dbReference type="ChEBI" id="CHEBI:29105"/>
        <label>2</label>
        <note>catalytic</note>
    </ligand>
</feature>
<dbReference type="CDD" id="cd04278">
    <property type="entry name" value="ZnMc_MMP"/>
    <property type="match status" value="1"/>
</dbReference>
<proteinExistence type="inferred from homology"/>
<feature type="binding site" evidence="14">
    <location>
        <position position="191"/>
    </location>
    <ligand>
        <name>Ca(2+)</name>
        <dbReference type="ChEBI" id="CHEBI:29108"/>
        <label>2</label>
    </ligand>
</feature>
<accession>A0A915CKU6</accession>
<dbReference type="SMART" id="SM00120">
    <property type="entry name" value="HX"/>
    <property type="match status" value="4"/>
</dbReference>
<feature type="binding site" evidence="14">
    <location>
        <position position="169"/>
    </location>
    <ligand>
        <name>Zn(2+)</name>
        <dbReference type="ChEBI" id="CHEBI:29105"/>
        <label>1</label>
    </ligand>
</feature>
<dbReference type="Pfam" id="PF00045">
    <property type="entry name" value="Hemopexin"/>
    <property type="match status" value="2"/>
</dbReference>
<dbReference type="InterPro" id="IPR000585">
    <property type="entry name" value="Hemopexin-like_dom"/>
</dbReference>
<keyword evidence="10" id="KW-0865">Zymogen</keyword>
<dbReference type="InterPro" id="IPR021190">
    <property type="entry name" value="Pept_M10A"/>
</dbReference>
<evidence type="ECO:0000256" key="15">
    <source>
        <dbReference type="PROSITE-ProRule" id="PRU01011"/>
    </source>
</evidence>
<dbReference type="InterPro" id="IPR001818">
    <property type="entry name" value="Pept_M10_metallopeptidase"/>
</dbReference>
<dbReference type="PROSITE" id="PS51642">
    <property type="entry name" value="HEMOPEXIN_2"/>
    <property type="match status" value="3"/>
</dbReference>
<feature type="domain" description="Peptidase metallopeptidase" evidence="18">
    <location>
        <begin position="102"/>
        <end position="267"/>
    </location>
</feature>
<dbReference type="WBParaSite" id="PgR269_g002_t03">
    <property type="protein sequence ID" value="PgR269_g002_t03"/>
    <property type="gene ID" value="PgR269_g002"/>
</dbReference>
<evidence type="ECO:0000256" key="3">
    <source>
        <dbReference type="ARBA" id="ARBA00022723"/>
    </source>
</evidence>
<dbReference type="GO" id="GO:0008270">
    <property type="term" value="F:zinc ion binding"/>
    <property type="evidence" value="ECO:0007669"/>
    <property type="project" value="InterPro"/>
</dbReference>
<dbReference type="WBParaSite" id="PgR269_g002_t04">
    <property type="protein sequence ID" value="PgR269_g002_t04"/>
    <property type="gene ID" value="PgR269_g002"/>
</dbReference>
<feature type="compositionally biased region" description="Low complexity" evidence="16">
    <location>
        <begin position="270"/>
        <end position="287"/>
    </location>
</feature>
<dbReference type="GO" id="GO:0031012">
    <property type="term" value="C:extracellular matrix"/>
    <property type="evidence" value="ECO:0007669"/>
    <property type="project" value="InterPro"/>
</dbReference>
<reference evidence="20 21" key="1">
    <citation type="submission" date="2022-11" db="UniProtKB">
        <authorList>
            <consortium name="WormBaseParasite"/>
        </authorList>
    </citation>
    <scope>IDENTIFICATION</scope>
</reference>
<dbReference type="Pfam" id="PF00413">
    <property type="entry name" value="Peptidase_M10"/>
    <property type="match status" value="1"/>
</dbReference>
<feature type="binding site" evidence="14">
    <location>
        <position position="197"/>
    </location>
    <ligand>
        <name>Ca(2+)</name>
        <dbReference type="ChEBI" id="CHEBI:29108"/>
        <label>3</label>
    </ligand>
</feature>
<feature type="binding site" evidence="14">
    <location>
        <position position="198"/>
    </location>
    <ligand>
        <name>Ca(2+)</name>
        <dbReference type="ChEBI" id="CHEBI:29108"/>
        <label>1</label>
    </ligand>
</feature>
<dbReference type="InterPro" id="IPR006026">
    <property type="entry name" value="Peptidase_Metallo"/>
</dbReference>
<evidence type="ECO:0000256" key="9">
    <source>
        <dbReference type="ARBA" id="ARBA00023049"/>
    </source>
</evidence>
<feature type="binding site" evidence="14">
    <location>
        <position position="371"/>
    </location>
    <ligand>
        <name>Ca(2+)</name>
        <dbReference type="ChEBI" id="CHEBI:29108"/>
        <label>5</label>
    </ligand>
</feature>
<feature type="binding site" evidence="14">
    <location>
        <position position="167"/>
    </location>
    <ligand>
        <name>Zn(2+)</name>
        <dbReference type="ChEBI" id="CHEBI:29105"/>
        <label>1</label>
    </ligand>
</feature>
<dbReference type="InterPro" id="IPR018486">
    <property type="entry name" value="Hemopexin_CS"/>
</dbReference>
<evidence type="ECO:0000256" key="14">
    <source>
        <dbReference type="PIRSR" id="PIRSR621190-2"/>
    </source>
</evidence>
<dbReference type="PANTHER" id="PTHR10201">
    <property type="entry name" value="MATRIX METALLOPROTEINASE"/>
    <property type="match status" value="1"/>
</dbReference>
<evidence type="ECO:0000256" key="8">
    <source>
        <dbReference type="ARBA" id="ARBA00022837"/>
    </source>
</evidence>
<feature type="binding site" evidence="14">
    <location>
        <position position="193"/>
    </location>
    <ligand>
        <name>Ca(2+)</name>
        <dbReference type="ChEBI" id="CHEBI:29108"/>
        <label>2</label>
    </ligand>
</feature>
<evidence type="ECO:0000256" key="11">
    <source>
        <dbReference type="ARBA" id="ARBA00023157"/>
    </source>
</evidence>
<dbReference type="SUPFAM" id="SSF50923">
    <property type="entry name" value="Hemopexin-like domain"/>
    <property type="match status" value="1"/>
</dbReference>
<dbReference type="GO" id="GO:0030574">
    <property type="term" value="P:collagen catabolic process"/>
    <property type="evidence" value="ECO:0007669"/>
    <property type="project" value="TreeGrafter"/>
</dbReference>
<dbReference type="PANTHER" id="PTHR10201:SF291">
    <property type="entry name" value="MATRIX METALLOPROTEINASE 1, ISOFORM C-RELATED"/>
    <property type="match status" value="1"/>
</dbReference>
<feature type="signal peptide" evidence="17">
    <location>
        <begin position="1"/>
        <end position="18"/>
    </location>
</feature>
<keyword evidence="2" id="KW-0645">Protease</keyword>
<comment type="similarity">
    <text evidence="1">Belongs to the peptidase M10A family.</text>
</comment>
<evidence type="ECO:0000313" key="19">
    <source>
        <dbReference type="Proteomes" id="UP000887569"/>
    </source>
</evidence>
<feature type="binding site" evidence="13">
    <location>
        <position position="223"/>
    </location>
    <ligand>
        <name>Zn(2+)</name>
        <dbReference type="ChEBI" id="CHEBI:29105"/>
        <label>2</label>
        <note>catalytic</note>
    </ligand>
</feature>
<evidence type="ECO:0000313" key="20">
    <source>
        <dbReference type="WBParaSite" id="PgR269_g002_t03"/>
    </source>
</evidence>
<feature type="binding site" evidence="14">
    <location>
        <position position="326"/>
    </location>
    <ligand>
        <name>Ca(2+)</name>
        <dbReference type="ChEBI" id="CHEBI:29108"/>
        <label>5</label>
    </ligand>
</feature>
<evidence type="ECO:0000256" key="4">
    <source>
        <dbReference type="ARBA" id="ARBA00022729"/>
    </source>
</evidence>
<evidence type="ECO:0000256" key="17">
    <source>
        <dbReference type="SAM" id="SignalP"/>
    </source>
</evidence>
<dbReference type="InterPro" id="IPR024079">
    <property type="entry name" value="MetalloPept_cat_dom_sf"/>
</dbReference>
<dbReference type="GO" id="GO:0005615">
    <property type="term" value="C:extracellular space"/>
    <property type="evidence" value="ECO:0007669"/>
    <property type="project" value="TreeGrafter"/>
</dbReference>
<feature type="binding site" evidence="14">
    <location>
        <position position="174"/>
    </location>
    <ligand>
        <name>Ca(2+)</name>
        <dbReference type="ChEBI" id="CHEBI:29108"/>
        <label>3</label>
    </ligand>
</feature>
<dbReference type="SMART" id="SM00235">
    <property type="entry name" value="ZnMc"/>
    <property type="match status" value="1"/>
</dbReference>
<dbReference type="Proteomes" id="UP000887569">
    <property type="component" value="Unplaced"/>
</dbReference>
<evidence type="ECO:0000256" key="6">
    <source>
        <dbReference type="ARBA" id="ARBA00022801"/>
    </source>
</evidence>
<evidence type="ECO:0000256" key="2">
    <source>
        <dbReference type="ARBA" id="ARBA00022670"/>
    </source>
</evidence>
<feature type="binding site" evidence="14">
    <location>
        <position position="369"/>
    </location>
    <ligand>
        <name>Ca(2+)</name>
        <dbReference type="ChEBI" id="CHEBI:29108"/>
        <label>4</label>
    </ligand>
</feature>
<evidence type="ECO:0000256" key="1">
    <source>
        <dbReference type="ARBA" id="ARBA00010370"/>
    </source>
</evidence>
<feature type="repeat" description="Hemopexin" evidence="15">
    <location>
        <begin position="460"/>
        <end position="504"/>
    </location>
</feature>
<evidence type="ECO:0000256" key="12">
    <source>
        <dbReference type="PIRSR" id="PIRSR001191-1"/>
    </source>
</evidence>
<keyword evidence="5" id="KW-0677">Repeat</keyword>
<feature type="binding site" evidence="14">
    <location>
        <position position="200"/>
    </location>
    <ligand>
        <name>Ca(2+)</name>
        <dbReference type="ChEBI" id="CHEBI:29108"/>
        <label>1</label>
    </ligand>
</feature>
<sequence length="538" mass="61007">MLLLIFTFVSALLVTSLGTYSSKTLRYLEEFGYLPKPSGAAAMLSKTVVEEAIRELQLYGNVPVTGKIDAATRELMTRKRCGLPDRQTKLHRMRHRKRYVLMGPIWDKKLLTYSVDNPSRSMPYVGDVRREVSEAIDAWQRASALRLKEVRSEADADIRIRFAVGDHGDPYFFDGTGRILAHAFPPGEGLGGDVHLDDDERWTNALTGDPHSQQVSLRSIVMHEIGHSLGLSHSQQEDSIMYSFYQYDLAPELSYDDVLAVQSIYGRGRAPAPRRPNLLPTTTTTHLPPLPSPSPRPPSRHPDIPTNTDNGELIAPDPCTSDVDAITEIRGEVFAFKGDWFWRIHHDGYLSEGPRLISSFWQSLPSPVDAAVEDNDKILFFVGRNVYVYSGHKQEAVKPLTALGLPEYVDHIRLVYTWNYWTEKPIYIWTDDEFWRVDKSSGKVEVGYPRKIITTWHYVPPEASAAFTFNDDLYFFAGTDVLKFHSINMSATERQPSSQIWRHCPTAMRISSQSASYFPFHFTYLLQTVTLALFAAVI</sequence>
<keyword evidence="6" id="KW-0378">Hydrolase</keyword>
<dbReference type="InterPro" id="IPR018487">
    <property type="entry name" value="Hemopexin-like_repeat"/>
</dbReference>
<keyword evidence="9" id="KW-0482">Metalloprotease</keyword>
<dbReference type="PIRSF" id="PIRSF001191">
    <property type="entry name" value="Peptidase_M10A_matrix"/>
    <property type="match status" value="1"/>
</dbReference>
<dbReference type="InterPro" id="IPR033739">
    <property type="entry name" value="M10A_MMP"/>
</dbReference>
<comment type="cofactor">
    <cofactor evidence="14">
        <name>Zn(2+)</name>
        <dbReference type="ChEBI" id="CHEBI:29105"/>
    </cofactor>
    <text evidence="14">Binds 2 Zn(2+) ions per subunit.</text>
</comment>
<feature type="binding site" description="in inhibited form" evidence="14">
    <location>
        <position position="81"/>
    </location>
    <ligand>
        <name>Zn(2+)</name>
        <dbReference type="ChEBI" id="CHEBI:29105"/>
        <label>2</label>
        <note>catalytic</note>
    </ligand>
</feature>
<evidence type="ECO:0000256" key="16">
    <source>
        <dbReference type="SAM" id="MobiDB-lite"/>
    </source>
</evidence>
<feature type="repeat" description="Hemopexin" evidence="15">
    <location>
        <begin position="365"/>
        <end position="412"/>
    </location>
</feature>
<dbReference type="Pfam" id="PF01471">
    <property type="entry name" value="PG_binding_1"/>
    <property type="match status" value="1"/>
</dbReference>
<dbReference type="AlphaFoldDB" id="A0A915CKU6"/>
<dbReference type="GO" id="GO:0006508">
    <property type="term" value="P:proteolysis"/>
    <property type="evidence" value="ECO:0007669"/>
    <property type="project" value="UniProtKB-KW"/>
</dbReference>
<evidence type="ECO:0000259" key="18">
    <source>
        <dbReference type="SMART" id="SM00235"/>
    </source>
</evidence>
<feature type="binding site" evidence="14">
    <location>
        <position position="182"/>
    </location>
    <ligand>
        <name>Zn(2+)</name>
        <dbReference type="ChEBI" id="CHEBI:29105"/>
        <label>1</label>
    </ligand>
</feature>
<evidence type="ECO:0000313" key="21">
    <source>
        <dbReference type="WBParaSite" id="PgR269_g002_t04"/>
    </source>
</evidence>
<comment type="cofactor">
    <cofactor evidence="14">
        <name>Ca(2+)</name>
        <dbReference type="ChEBI" id="CHEBI:29108"/>
    </cofactor>
    <text evidence="14">Can bind about 5 Ca(2+) ions per subunit.</text>
</comment>
<feature type="compositionally biased region" description="Pro residues" evidence="16">
    <location>
        <begin position="288"/>
        <end position="297"/>
    </location>
</feature>
<evidence type="ECO:0000256" key="7">
    <source>
        <dbReference type="ARBA" id="ARBA00022833"/>
    </source>
</evidence>
<dbReference type="PROSITE" id="PS00024">
    <property type="entry name" value="HEMOPEXIN"/>
    <property type="match status" value="1"/>
</dbReference>
<feature type="region of interest" description="Disordered" evidence="16">
    <location>
        <begin position="270"/>
        <end position="317"/>
    </location>
</feature>
<protein>
    <submittedName>
        <fullName evidence="20 21">Peptidase metallopeptidase domain-containing protein</fullName>
    </submittedName>
</protein>
<feature type="binding site" evidence="14">
    <location>
        <position position="241"/>
    </location>
    <ligand>
        <name>Zn(2+)</name>
        <dbReference type="ChEBI" id="CHEBI:29105"/>
        <label>2</label>
        <note>catalytic</note>
    </ligand>
</feature>
<keyword evidence="4 17" id="KW-0732">Signal</keyword>
<feature type="binding site" evidence="14">
    <location>
        <position position="200"/>
    </location>
    <ligand>
        <name>Ca(2+)</name>
        <dbReference type="ChEBI" id="CHEBI:29108"/>
        <label>3</label>
    </ligand>
</feature>
<feature type="chain" id="PRO_5041189962" evidence="17">
    <location>
        <begin position="19"/>
        <end position="538"/>
    </location>
</feature>
<evidence type="ECO:0000256" key="5">
    <source>
        <dbReference type="ARBA" id="ARBA00022737"/>
    </source>
</evidence>
<dbReference type="GO" id="GO:0004222">
    <property type="term" value="F:metalloendopeptidase activity"/>
    <property type="evidence" value="ECO:0007669"/>
    <property type="project" value="InterPro"/>
</dbReference>
<evidence type="ECO:0000256" key="13">
    <source>
        <dbReference type="PIRSR" id="PIRSR001191-2"/>
    </source>
</evidence>
<dbReference type="PRINTS" id="PR00138">
    <property type="entry name" value="MATRIXIN"/>
</dbReference>
<feature type="active site" evidence="12">
    <location>
        <position position="224"/>
    </location>
</feature>
<evidence type="ECO:0000256" key="10">
    <source>
        <dbReference type="ARBA" id="ARBA00023145"/>
    </source>
</evidence>